<evidence type="ECO:0000259" key="1">
    <source>
        <dbReference type="Pfam" id="PF01814"/>
    </source>
</evidence>
<dbReference type="InterPro" id="IPR053206">
    <property type="entry name" value="Dimeric_xanthone_biosynth"/>
</dbReference>
<dbReference type="Proteomes" id="UP000219369">
    <property type="component" value="Unassembled WGS sequence"/>
</dbReference>
<dbReference type="VEuPathDB" id="FungiDB:FOC1_g10010008"/>
<reference evidence="3" key="1">
    <citation type="submission" date="2016-09" db="EMBL/GenBank/DDBJ databases">
        <authorList>
            <person name="Guldener U."/>
        </authorList>
    </citation>
    <scope>NUCLEOTIDE SEQUENCE [LARGE SCALE GENOMIC DNA]</scope>
    <source>
        <strain evidence="3">V64-1</strain>
    </source>
</reference>
<name>A0A2H3T6D5_FUSOX</name>
<protein>
    <recommendedName>
        <fullName evidence="1">Hemerythrin-like domain-containing protein</fullName>
    </recommendedName>
</protein>
<dbReference type="VEuPathDB" id="FungiDB:HZS61_009112"/>
<dbReference type="EMBL" id="FMJY01000004">
    <property type="protein sequence ID" value="SCO84282.1"/>
    <property type="molecule type" value="Genomic_DNA"/>
</dbReference>
<dbReference type="VEuPathDB" id="FungiDB:FOIG_08902"/>
<dbReference type="VEuPathDB" id="FungiDB:FOC4_g10009109"/>
<evidence type="ECO:0000313" key="2">
    <source>
        <dbReference type="EMBL" id="SCO84282.1"/>
    </source>
</evidence>
<dbReference type="AlphaFoldDB" id="A0A2H3T6D5"/>
<proteinExistence type="predicted"/>
<dbReference type="PANTHER" id="PTHR38048:SF1">
    <property type="entry name" value="HEMERYTHRIN-LIKE DOMAIN-CONTAINING PROTEIN"/>
    <property type="match status" value="1"/>
</dbReference>
<gene>
    <name evidence="2" type="ORF">FRV6_08409</name>
</gene>
<dbReference type="OrthoDB" id="10044044at2759"/>
<dbReference type="VEuPathDB" id="FungiDB:FOZG_10062"/>
<dbReference type="VEuPathDB" id="FungiDB:FOXG_10574"/>
<feature type="domain" description="Hemerythrin-like" evidence="1">
    <location>
        <begin position="38"/>
        <end position="163"/>
    </location>
</feature>
<evidence type="ECO:0000313" key="3">
    <source>
        <dbReference type="Proteomes" id="UP000219369"/>
    </source>
</evidence>
<dbReference type="CDD" id="cd12108">
    <property type="entry name" value="Hr-like"/>
    <property type="match status" value="1"/>
</dbReference>
<dbReference type="PANTHER" id="PTHR38048">
    <property type="entry name" value="EXPRESSED PROTEIN"/>
    <property type="match status" value="1"/>
</dbReference>
<dbReference type="Gene3D" id="1.20.120.520">
    <property type="entry name" value="nmb1532 protein domain like"/>
    <property type="match status" value="1"/>
</dbReference>
<dbReference type="InterPro" id="IPR012312">
    <property type="entry name" value="Hemerythrin-like"/>
</dbReference>
<sequence>MAPETSKSSMETSVTEFQEELSPLSDREFRIFNHMAVKMDYFHDKFRRSWNLLWLAATTKTCPQDMEPEKLIDIGLSFARNLTTHHNIEEAYFFPMLAEKMPEFQSNQAELLKQHRDIHAGLDGFVEYLQSCRRGETELDMIQLKAVMEGWGDVLWTHLDQEVKTISAKNMRRYWTLDDMIRMQI</sequence>
<dbReference type="VEuPathDB" id="FungiDB:FOMG_07354"/>
<dbReference type="Pfam" id="PF01814">
    <property type="entry name" value="Hemerythrin"/>
    <property type="match status" value="1"/>
</dbReference>
<organism evidence="2 3">
    <name type="scientific">Fusarium oxysporum</name>
    <name type="common">Fusarium vascular wilt</name>
    <dbReference type="NCBI Taxonomy" id="5507"/>
    <lineage>
        <taxon>Eukaryota</taxon>
        <taxon>Fungi</taxon>
        <taxon>Dikarya</taxon>
        <taxon>Ascomycota</taxon>
        <taxon>Pezizomycotina</taxon>
        <taxon>Sordariomycetes</taxon>
        <taxon>Hypocreomycetidae</taxon>
        <taxon>Hypocreales</taxon>
        <taxon>Nectriaceae</taxon>
        <taxon>Fusarium</taxon>
        <taxon>Fusarium oxysporum species complex</taxon>
    </lineage>
</organism>
<accession>A0A2H3T6D5</accession>